<dbReference type="Proteomes" id="UP001201163">
    <property type="component" value="Unassembled WGS sequence"/>
</dbReference>
<evidence type="ECO:0000313" key="1">
    <source>
        <dbReference type="EMBL" id="KAH8983293.1"/>
    </source>
</evidence>
<reference evidence="1" key="1">
    <citation type="submission" date="2022-01" db="EMBL/GenBank/DDBJ databases">
        <title>Comparative genomics reveals a dynamic genome evolution in the ectomycorrhizal milk-cap (Lactarius) mushrooms.</title>
        <authorList>
            <consortium name="DOE Joint Genome Institute"/>
            <person name="Lebreton A."/>
            <person name="Tang N."/>
            <person name="Kuo A."/>
            <person name="LaButti K."/>
            <person name="Drula E."/>
            <person name="Barry K."/>
            <person name="Clum A."/>
            <person name="Lipzen A."/>
            <person name="Mousain D."/>
            <person name="Ng V."/>
            <person name="Wang R."/>
            <person name="Wang X."/>
            <person name="Dai Y."/>
            <person name="Henrissat B."/>
            <person name="Grigoriev I.V."/>
            <person name="Guerin-Laguette A."/>
            <person name="Yu F."/>
            <person name="Martin F.M."/>
        </authorList>
    </citation>
    <scope>NUCLEOTIDE SEQUENCE</scope>
    <source>
        <strain evidence="1">QP</strain>
    </source>
</reference>
<evidence type="ECO:0000313" key="2">
    <source>
        <dbReference type="Proteomes" id="UP001201163"/>
    </source>
</evidence>
<organism evidence="1 2">
    <name type="scientific">Lactarius akahatsu</name>
    <dbReference type="NCBI Taxonomy" id="416441"/>
    <lineage>
        <taxon>Eukaryota</taxon>
        <taxon>Fungi</taxon>
        <taxon>Dikarya</taxon>
        <taxon>Basidiomycota</taxon>
        <taxon>Agaricomycotina</taxon>
        <taxon>Agaricomycetes</taxon>
        <taxon>Russulales</taxon>
        <taxon>Russulaceae</taxon>
        <taxon>Lactarius</taxon>
    </lineage>
</organism>
<proteinExistence type="predicted"/>
<accession>A0AAD4L9E6</accession>
<name>A0AAD4L9E6_9AGAM</name>
<comment type="caution">
    <text evidence="1">The sequence shown here is derived from an EMBL/GenBank/DDBJ whole genome shotgun (WGS) entry which is preliminary data.</text>
</comment>
<dbReference type="AlphaFoldDB" id="A0AAD4L9E6"/>
<sequence length="201" mass="22502">MPWPAHIVAKSSRLLDTETIENKFYGLYNTILIECFPSTQFTITPQYATAGAQTGGPGAIDFAITYVIESLDLDSPVFFVEIKPPTHLPSLSARKDAENQIRTRFGQLAHLVRVPKLYGVSAIGRQLSYYTYERAGGTIEPVALADSTSSIVDTAPIERWNTNIMQEEGRARFLAVVEEIKQMVRNLWWTSSIMTAFMTSF</sequence>
<protein>
    <submittedName>
        <fullName evidence="1">Uncharacterized protein</fullName>
    </submittedName>
</protein>
<keyword evidence="2" id="KW-1185">Reference proteome</keyword>
<gene>
    <name evidence="1" type="ORF">EDB92DRAFT_2106353</name>
</gene>
<dbReference type="EMBL" id="JAKELL010000090">
    <property type="protein sequence ID" value="KAH8983293.1"/>
    <property type="molecule type" value="Genomic_DNA"/>
</dbReference>